<dbReference type="EnsemblPlants" id="AET3Gv20848700.48">
    <property type="protein sequence ID" value="AET3Gv20848700.48"/>
    <property type="gene ID" value="AET3Gv20848700"/>
</dbReference>
<reference evidence="6" key="1">
    <citation type="journal article" date="2014" name="Science">
        <title>Ancient hybridizations among the ancestral genomes of bread wheat.</title>
        <authorList>
            <consortium name="International Wheat Genome Sequencing Consortium,"/>
            <person name="Marcussen T."/>
            <person name="Sandve S.R."/>
            <person name="Heier L."/>
            <person name="Spannagl M."/>
            <person name="Pfeifer M."/>
            <person name="Jakobsen K.S."/>
            <person name="Wulff B.B."/>
            <person name="Steuernagel B."/>
            <person name="Mayer K.F."/>
            <person name="Olsen O.A."/>
        </authorList>
    </citation>
    <scope>NUCLEOTIDE SEQUENCE [LARGE SCALE GENOMIC DNA]</scope>
    <source>
        <strain evidence="6">cv. AL8/78</strain>
    </source>
</reference>
<name>A0A453G0X5_AEGTS</name>
<dbReference type="Pfam" id="PF20168">
    <property type="entry name" value="PDS5"/>
    <property type="match status" value="1"/>
</dbReference>
<comment type="subcellular location">
    <subcellularLocation>
        <location evidence="1">Nucleus</location>
    </subcellularLocation>
</comment>
<keyword evidence="2" id="KW-0227">DNA damage</keyword>
<accession>A0A453G0X5</accession>
<evidence type="ECO:0000256" key="2">
    <source>
        <dbReference type="ARBA" id="ARBA00022763"/>
    </source>
</evidence>
<evidence type="ECO:0000256" key="4">
    <source>
        <dbReference type="ARBA" id="ARBA00023242"/>
    </source>
</evidence>
<evidence type="ECO:0000256" key="3">
    <source>
        <dbReference type="ARBA" id="ARBA00023204"/>
    </source>
</evidence>
<keyword evidence="3" id="KW-0234">DNA repair</keyword>
<evidence type="ECO:0000256" key="1">
    <source>
        <dbReference type="ARBA" id="ARBA00004123"/>
    </source>
</evidence>
<dbReference type="InterPro" id="IPR039776">
    <property type="entry name" value="Pds5"/>
</dbReference>
<dbReference type="GO" id="GO:0005634">
    <property type="term" value="C:nucleus"/>
    <property type="evidence" value="ECO:0007669"/>
    <property type="project" value="UniProtKB-SubCell"/>
</dbReference>
<dbReference type="GO" id="GO:0000785">
    <property type="term" value="C:chromatin"/>
    <property type="evidence" value="ECO:0007669"/>
    <property type="project" value="TreeGrafter"/>
</dbReference>
<dbReference type="AlphaFoldDB" id="A0A453G0X5"/>
<dbReference type="PANTHER" id="PTHR12663:SF50">
    <property type="entry name" value="SISTER CHROMATID COHESION PROTEIN PDS5 HOMOLOG B"/>
    <property type="match status" value="1"/>
</dbReference>
<dbReference type="Gramene" id="AET3Gv20848700.48">
    <property type="protein sequence ID" value="AET3Gv20848700.48"/>
    <property type="gene ID" value="AET3Gv20848700"/>
</dbReference>
<evidence type="ECO:0000313" key="5">
    <source>
        <dbReference type="EnsemblPlants" id="AET3Gv20848700.48"/>
    </source>
</evidence>
<dbReference type="Proteomes" id="UP000015105">
    <property type="component" value="Chromosome 3D"/>
</dbReference>
<reference evidence="5" key="3">
    <citation type="journal article" date="2017" name="Nature">
        <title>Genome sequence of the progenitor of the wheat D genome Aegilops tauschii.</title>
        <authorList>
            <person name="Luo M.C."/>
            <person name="Gu Y.Q."/>
            <person name="Puiu D."/>
            <person name="Wang H."/>
            <person name="Twardziok S.O."/>
            <person name="Deal K.R."/>
            <person name="Huo N."/>
            <person name="Zhu T."/>
            <person name="Wang L."/>
            <person name="Wang Y."/>
            <person name="McGuire P.E."/>
            <person name="Liu S."/>
            <person name="Long H."/>
            <person name="Ramasamy R.K."/>
            <person name="Rodriguez J.C."/>
            <person name="Van S.L."/>
            <person name="Yuan L."/>
            <person name="Wang Z."/>
            <person name="Xia Z."/>
            <person name="Xiao L."/>
            <person name="Anderson O.D."/>
            <person name="Ouyang S."/>
            <person name="Liang Y."/>
            <person name="Zimin A.V."/>
            <person name="Pertea G."/>
            <person name="Qi P."/>
            <person name="Bennetzen J.L."/>
            <person name="Dai X."/>
            <person name="Dawson M.W."/>
            <person name="Muller H.G."/>
            <person name="Kugler K."/>
            <person name="Rivarola-Duarte L."/>
            <person name="Spannagl M."/>
            <person name="Mayer K.F.X."/>
            <person name="Lu F.H."/>
            <person name="Bevan M.W."/>
            <person name="Leroy P."/>
            <person name="Li P."/>
            <person name="You F.M."/>
            <person name="Sun Q."/>
            <person name="Liu Z."/>
            <person name="Lyons E."/>
            <person name="Wicker T."/>
            <person name="Salzberg S.L."/>
            <person name="Devos K.M."/>
            <person name="Dvorak J."/>
        </authorList>
    </citation>
    <scope>NUCLEOTIDE SEQUENCE [LARGE SCALE GENOMIC DNA]</scope>
    <source>
        <strain evidence="5">cv. AL8/78</strain>
    </source>
</reference>
<proteinExistence type="predicted"/>
<evidence type="ECO:0000313" key="6">
    <source>
        <dbReference type="Proteomes" id="UP000015105"/>
    </source>
</evidence>
<reference evidence="6" key="2">
    <citation type="journal article" date="2017" name="Nat. Plants">
        <title>The Aegilops tauschii genome reveals multiple impacts of transposons.</title>
        <authorList>
            <person name="Zhao G."/>
            <person name="Zou C."/>
            <person name="Li K."/>
            <person name="Wang K."/>
            <person name="Li T."/>
            <person name="Gao L."/>
            <person name="Zhang X."/>
            <person name="Wang H."/>
            <person name="Yang Z."/>
            <person name="Liu X."/>
            <person name="Jiang W."/>
            <person name="Mao L."/>
            <person name="Kong X."/>
            <person name="Jiao Y."/>
            <person name="Jia J."/>
        </authorList>
    </citation>
    <scope>NUCLEOTIDE SEQUENCE [LARGE SCALE GENOMIC DNA]</scope>
    <source>
        <strain evidence="6">cv. AL8/78</strain>
    </source>
</reference>
<keyword evidence="4" id="KW-0539">Nucleus</keyword>
<protein>
    <submittedName>
        <fullName evidence="5">Uncharacterized protein</fullName>
    </submittedName>
</protein>
<keyword evidence="6" id="KW-1185">Reference proteome</keyword>
<dbReference type="GO" id="GO:0007064">
    <property type="term" value="P:mitotic sister chromatid cohesion"/>
    <property type="evidence" value="ECO:0007669"/>
    <property type="project" value="InterPro"/>
</dbReference>
<reference evidence="5" key="4">
    <citation type="submission" date="2019-03" db="UniProtKB">
        <authorList>
            <consortium name="EnsemblPlants"/>
        </authorList>
    </citation>
    <scope>IDENTIFICATION</scope>
</reference>
<dbReference type="PANTHER" id="PTHR12663">
    <property type="entry name" value="ANDROGEN INDUCED INHIBITOR OF PROLIFERATION AS3 / PDS5-RELATED"/>
    <property type="match status" value="1"/>
</dbReference>
<dbReference type="GO" id="GO:0006281">
    <property type="term" value="P:DNA repair"/>
    <property type="evidence" value="ECO:0007669"/>
    <property type="project" value="UniProtKB-KW"/>
</dbReference>
<sequence length="127" mass="14502">MSDFLLLSASLKLCESLHLIHLLLTKYLREIFRLFISEFSRLADIGSPYLTRRMKILENVAALRCSVIMVDTGCQDLVLDMAKIFFSAAKQGLQQCVHQAMLSIMTQILNEKVTQPLLDVIFRNLVK</sequence>
<organism evidence="5 6">
    <name type="scientific">Aegilops tauschii subsp. strangulata</name>
    <name type="common">Goatgrass</name>
    <dbReference type="NCBI Taxonomy" id="200361"/>
    <lineage>
        <taxon>Eukaryota</taxon>
        <taxon>Viridiplantae</taxon>
        <taxon>Streptophyta</taxon>
        <taxon>Embryophyta</taxon>
        <taxon>Tracheophyta</taxon>
        <taxon>Spermatophyta</taxon>
        <taxon>Magnoliopsida</taxon>
        <taxon>Liliopsida</taxon>
        <taxon>Poales</taxon>
        <taxon>Poaceae</taxon>
        <taxon>BOP clade</taxon>
        <taxon>Pooideae</taxon>
        <taxon>Triticodae</taxon>
        <taxon>Triticeae</taxon>
        <taxon>Triticinae</taxon>
        <taxon>Aegilops</taxon>
    </lineage>
</organism>
<reference evidence="5" key="5">
    <citation type="journal article" date="2021" name="G3 (Bethesda)">
        <title>Aegilops tauschii genome assembly Aet v5.0 features greater sequence contiguity and improved annotation.</title>
        <authorList>
            <person name="Wang L."/>
            <person name="Zhu T."/>
            <person name="Rodriguez J.C."/>
            <person name="Deal K.R."/>
            <person name="Dubcovsky J."/>
            <person name="McGuire P.E."/>
            <person name="Lux T."/>
            <person name="Spannagl M."/>
            <person name="Mayer K.F.X."/>
            <person name="Baldrich P."/>
            <person name="Meyers B.C."/>
            <person name="Huo N."/>
            <person name="Gu Y.Q."/>
            <person name="Zhou H."/>
            <person name="Devos K.M."/>
            <person name="Bennetzen J.L."/>
            <person name="Unver T."/>
            <person name="Budak H."/>
            <person name="Gulick P.J."/>
            <person name="Galiba G."/>
            <person name="Kalapos B."/>
            <person name="Nelson D.R."/>
            <person name="Li P."/>
            <person name="You F.M."/>
            <person name="Luo M.C."/>
            <person name="Dvorak J."/>
        </authorList>
    </citation>
    <scope>NUCLEOTIDE SEQUENCE [LARGE SCALE GENOMIC DNA]</scope>
    <source>
        <strain evidence="5">cv. AL8/78</strain>
    </source>
</reference>